<comment type="caution">
    <text evidence="1">The sequence shown here is derived from an EMBL/GenBank/DDBJ whole genome shotgun (WGS) entry which is preliminary data.</text>
</comment>
<organism evidence="1">
    <name type="scientific">marine sediment metagenome</name>
    <dbReference type="NCBI Taxonomy" id="412755"/>
    <lineage>
        <taxon>unclassified sequences</taxon>
        <taxon>metagenomes</taxon>
        <taxon>ecological metagenomes</taxon>
    </lineage>
</organism>
<proteinExistence type="predicted"/>
<dbReference type="SUPFAM" id="SSF50129">
    <property type="entry name" value="GroES-like"/>
    <property type="match status" value="1"/>
</dbReference>
<dbReference type="EMBL" id="BARV01030291">
    <property type="protein sequence ID" value="GAI39645.1"/>
    <property type="molecule type" value="Genomic_DNA"/>
</dbReference>
<accession>X1PKR3</accession>
<name>X1PKR3_9ZZZZ</name>
<evidence type="ECO:0000313" key="1">
    <source>
        <dbReference type="EMBL" id="GAI39645.1"/>
    </source>
</evidence>
<gene>
    <name evidence="1" type="ORF">S06H3_48128</name>
</gene>
<feature type="non-terminal residue" evidence="1">
    <location>
        <position position="45"/>
    </location>
</feature>
<dbReference type="AlphaFoldDB" id="X1PKR3"/>
<sequence length="45" mass="5056">MKMRAAILEQLNTPLVIEEVELDDPKDKEVLVKLVATGVCHTDIH</sequence>
<dbReference type="InterPro" id="IPR011032">
    <property type="entry name" value="GroES-like_sf"/>
</dbReference>
<dbReference type="Gene3D" id="3.90.180.10">
    <property type="entry name" value="Medium-chain alcohol dehydrogenases, catalytic domain"/>
    <property type="match status" value="1"/>
</dbReference>
<protein>
    <submittedName>
        <fullName evidence="1">Uncharacterized protein</fullName>
    </submittedName>
</protein>
<reference evidence="1" key="1">
    <citation type="journal article" date="2014" name="Front. Microbiol.">
        <title>High frequency of phylogenetically diverse reductive dehalogenase-homologous genes in deep subseafloor sedimentary metagenomes.</title>
        <authorList>
            <person name="Kawai M."/>
            <person name="Futagami T."/>
            <person name="Toyoda A."/>
            <person name="Takaki Y."/>
            <person name="Nishi S."/>
            <person name="Hori S."/>
            <person name="Arai W."/>
            <person name="Tsubouchi T."/>
            <person name="Morono Y."/>
            <person name="Uchiyama I."/>
            <person name="Ito T."/>
            <person name="Fujiyama A."/>
            <person name="Inagaki F."/>
            <person name="Takami H."/>
        </authorList>
    </citation>
    <scope>NUCLEOTIDE SEQUENCE</scope>
    <source>
        <strain evidence="1">Expedition CK06-06</strain>
    </source>
</reference>